<dbReference type="RefSeq" id="WP_349134607.1">
    <property type="nucleotide sequence ID" value="NZ_JBBMFF010000079.1"/>
</dbReference>
<name>A0ABV1G3M8_9FIRM</name>
<feature type="domain" description="HTH cro/C1-type" evidence="1">
    <location>
        <begin position="16"/>
        <end position="63"/>
    </location>
</feature>
<evidence type="ECO:0000313" key="2">
    <source>
        <dbReference type="EMBL" id="MEQ2509898.1"/>
    </source>
</evidence>
<dbReference type="EMBL" id="JBBMFF010000079">
    <property type="protein sequence ID" value="MEQ2509898.1"/>
    <property type="molecule type" value="Genomic_DNA"/>
</dbReference>
<keyword evidence="3" id="KW-1185">Reference proteome</keyword>
<dbReference type="PROSITE" id="PS00018">
    <property type="entry name" value="EF_HAND_1"/>
    <property type="match status" value="1"/>
</dbReference>
<accession>A0ABV1G3M8</accession>
<reference evidence="2 3" key="1">
    <citation type="submission" date="2024-03" db="EMBL/GenBank/DDBJ databases">
        <title>Human intestinal bacterial collection.</title>
        <authorList>
            <person name="Pauvert C."/>
            <person name="Hitch T.C.A."/>
            <person name="Clavel T."/>
        </authorList>
    </citation>
    <scope>NUCLEOTIDE SEQUENCE [LARGE SCALE GENOMIC DNA]</scope>
    <source>
        <strain evidence="2 3">CLA-AA-H192</strain>
    </source>
</reference>
<dbReference type="CDD" id="cd00093">
    <property type="entry name" value="HTH_XRE"/>
    <property type="match status" value="1"/>
</dbReference>
<comment type="caution">
    <text evidence="2">The sequence shown here is derived from an EMBL/GenBank/DDBJ whole genome shotgun (WGS) entry which is preliminary data.</text>
</comment>
<organism evidence="2 3">
    <name type="scientific">Faecousia intestinalis</name>
    <dbReference type="NCBI Taxonomy" id="3133167"/>
    <lineage>
        <taxon>Bacteria</taxon>
        <taxon>Bacillati</taxon>
        <taxon>Bacillota</taxon>
        <taxon>Clostridia</taxon>
        <taxon>Eubacteriales</taxon>
        <taxon>Oscillospiraceae</taxon>
        <taxon>Faecousia</taxon>
    </lineage>
</organism>
<sequence length="173" mass="19674">MGRASTRQNKTPYQLAREELGLSRERAAELLETIPAERIERIESERSLPRPDEVLRMAQRYKKPSLCNAYCARACPIGQEYVPEIKPKELPAIVLEMLATLNTLDRERGCLIDISADGSIDPDELADFLRIQRELEQISRTVEALQLWAEKMMADGRIDRAAYTREISAAGEK</sequence>
<dbReference type="InterPro" id="IPR001387">
    <property type="entry name" value="Cro/C1-type_HTH"/>
</dbReference>
<dbReference type="InterPro" id="IPR018247">
    <property type="entry name" value="EF_Hand_1_Ca_BS"/>
</dbReference>
<dbReference type="Pfam" id="PF01381">
    <property type="entry name" value="HTH_3"/>
    <property type="match status" value="1"/>
</dbReference>
<proteinExistence type="predicted"/>
<protein>
    <submittedName>
        <fullName evidence="2">Helix-turn-helix domain-containing protein</fullName>
    </submittedName>
</protein>
<dbReference type="Proteomes" id="UP001491552">
    <property type="component" value="Unassembled WGS sequence"/>
</dbReference>
<evidence type="ECO:0000259" key="1">
    <source>
        <dbReference type="Pfam" id="PF01381"/>
    </source>
</evidence>
<gene>
    <name evidence="2" type="ORF">WMO66_01320</name>
</gene>
<evidence type="ECO:0000313" key="3">
    <source>
        <dbReference type="Proteomes" id="UP001491552"/>
    </source>
</evidence>